<comment type="caution">
    <text evidence="2">The sequence shown here is derived from an EMBL/GenBank/DDBJ whole genome shotgun (WGS) entry which is preliminary data.</text>
</comment>
<gene>
    <name evidence="2" type="ORF">T069G_00605</name>
</gene>
<proteinExistence type="predicted"/>
<sequence>MDQLPLTELQFMRLDQLMERLYHTPLLALIALHLPTGQLQSMRLHLMGPHHTDLQALTALHPPTDQPQHMDQLRHMRLHLMGPHHRMVPHHHTDLPALTALHLLTGQQPTGQPQPTSQLQPMGQPPTELHLKQPDQLMERRHPTPLQVPTAHLLMSQPLPMYQLQLMELHPMALLPHMEQPRPMTPPRLM</sequence>
<name>A0A9W9JQU5_9HYPO</name>
<dbReference type="Proteomes" id="UP001140511">
    <property type="component" value="Unassembled WGS sequence"/>
</dbReference>
<reference evidence="2" key="1">
    <citation type="submission" date="2022-09" db="EMBL/GenBank/DDBJ databases">
        <title>Chromosome-level assembly of Trichoderma breve T069, a fungus used in development of biopesticide product.</title>
        <authorList>
            <person name="Lin R."/>
            <person name="Liu T."/>
        </authorList>
    </citation>
    <scope>NUCLEOTIDE SEQUENCE</scope>
    <source>
        <strain evidence="2">T069</strain>
    </source>
</reference>
<feature type="region of interest" description="Disordered" evidence="1">
    <location>
        <begin position="106"/>
        <end position="127"/>
    </location>
</feature>
<accession>A0A9W9JQU5</accession>
<keyword evidence="3" id="KW-1185">Reference proteome</keyword>
<evidence type="ECO:0000313" key="3">
    <source>
        <dbReference type="Proteomes" id="UP001140511"/>
    </source>
</evidence>
<evidence type="ECO:0000313" key="2">
    <source>
        <dbReference type="EMBL" id="KAJ4864075.1"/>
    </source>
</evidence>
<dbReference type="RefSeq" id="XP_056033131.1">
    <property type="nucleotide sequence ID" value="XM_056167815.1"/>
</dbReference>
<protein>
    <submittedName>
        <fullName evidence="2">Uncharacterized protein</fullName>
    </submittedName>
</protein>
<dbReference type="EMBL" id="JAOPEN010000001">
    <property type="protein sequence ID" value="KAJ4864075.1"/>
    <property type="molecule type" value="Genomic_DNA"/>
</dbReference>
<organism evidence="2 3">
    <name type="scientific">Trichoderma breve</name>
    <dbReference type="NCBI Taxonomy" id="2034170"/>
    <lineage>
        <taxon>Eukaryota</taxon>
        <taxon>Fungi</taxon>
        <taxon>Dikarya</taxon>
        <taxon>Ascomycota</taxon>
        <taxon>Pezizomycotina</taxon>
        <taxon>Sordariomycetes</taxon>
        <taxon>Hypocreomycetidae</taxon>
        <taxon>Hypocreales</taxon>
        <taxon>Hypocreaceae</taxon>
        <taxon>Trichoderma</taxon>
    </lineage>
</organism>
<dbReference type="AlphaFoldDB" id="A0A9W9JQU5"/>
<feature type="compositionally biased region" description="Low complexity" evidence="1">
    <location>
        <begin position="106"/>
        <end position="121"/>
    </location>
</feature>
<evidence type="ECO:0000256" key="1">
    <source>
        <dbReference type="SAM" id="MobiDB-lite"/>
    </source>
</evidence>
<dbReference type="GeneID" id="80862503"/>